<feature type="transmembrane region" description="Helical" evidence="7">
    <location>
        <begin position="81"/>
        <end position="103"/>
    </location>
</feature>
<dbReference type="GO" id="GO:0016757">
    <property type="term" value="F:glycosyltransferase activity"/>
    <property type="evidence" value="ECO:0007669"/>
    <property type="project" value="UniProtKB-KW"/>
</dbReference>
<dbReference type="AlphaFoldDB" id="A0A937X7E5"/>
<feature type="transmembrane region" description="Helical" evidence="7">
    <location>
        <begin position="45"/>
        <end position="69"/>
    </location>
</feature>
<organism evidence="8 9">
    <name type="scientific">Candidatus Tanganyikabacteria bacterium</name>
    <dbReference type="NCBI Taxonomy" id="2961651"/>
    <lineage>
        <taxon>Bacteria</taxon>
        <taxon>Bacillati</taxon>
        <taxon>Candidatus Sericytochromatia</taxon>
        <taxon>Candidatus Tanganyikabacteria</taxon>
    </lineage>
</organism>
<keyword evidence="5 7" id="KW-1133">Transmembrane helix</keyword>
<sequence>VGFRQIGVRYVRQERYAGETKYPLRKMIKFAFDGITSFSFMPLQLATYLGFAAACLAFLLICWVLFAALVTHQTVAGWPSVMVAVLFLGGVQLITIGLIGEYVGRIHDEVKQRPLYLVRERLGFDNRAAQVPFETSVTADAEEKRTLYHG</sequence>
<gene>
    <name evidence="8" type="ORF">FJZ00_10290</name>
</gene>
<dbReference type="GO" id="GO:0005886">
    <property type="term" value="C:plasma membrane"/>
    <property type="evidence" value="ECO:0007669"/>
    <property type="project" value="TreeGrafter"/>
</dbReference>
<keyword evidence="2" id="KW-0328">Glycosyltransferase</keyword>
<keyword evidence="4 7" id="KW-0812">Transmembrane</keyword>
<evidence type="ECO:0000256" key="3">
    <source>
        <dbReference type="ARBA" id="ARBA00022679"/>
    </source>
</evidence>
<comment type="subcellular location">
    <subcellularLocation>
        <location evidence="1">Membrane</location>
        <topology evidence="1">Multi-pass membrane protein</topology>
    </subcellularLocation>
</comment>
<dbReference type="Proteomes" id="UP000703893">
    <property type="component" value="Unassembled WGS sequence"/>
</dbReference>
<evidence type="ECO:0000256" key="4">
    <source>
        <dbReference type="ARBA" id="ARBA00022692"/>
    </source>
</evidence>
<dbReference type="InterPro" id="IPR050256">
    <property type="entry name" value="Glycosyltransferase_2"/>
</dbReference>
<dbReference type="PANTHER" id="PTHR48090">
    <property type="entry name" value="UNDECAPRENYL-PHOSPHATE 4-DEOXY-4-FORMAMIDO-L-ARABINOSE TRANSFERASE-RELATED"/>
    <property type="match status" value="1"/>
</dbReference>
<comment type="caution">
    <text evidence="8">The sequence shown here is derived from an EMBL/GenBank/DDBJ whole genome shotgun (WGS) entry which is preliminary data.</text>
</comment>
<accession>A0A937X7E5</accession>
<evidence type="ECO:0000256" key="2">
    <source>
        <dbReference type="ARBA" id="ARBA00022676"/>
    </source>
</evidence>
<keyword evidence="3" id="KW-0808">Transferase</keyword>
<evidence type="ECO:0000313" key="9">
    <source>
        <dbReference type="Proteomes" id="UP000703893"/>
    </source>
</evidence>
<evidence type="ECO:0000256" key="5">
    <source>
        <dbReference type="ARBA" id="ARBA00022989"/>
    </source>
</evidence>
<feature type="non-terminal residue" evidence="8">
    <location>
        <position position="1"/>
    </location>
</feature>
<proteinExistence type="predicted"/>
<keyword evidence="6 7" id="KW-0472">Membrane</keyword>
<evidence type="ECO:0000256" key="6">
    <source>
        <dbReference type="ARBA" id="ARBA00023136"/>
    </source>
</evidence>
<name>A0A937X7E5_9BACT</name>
<evidence type="ECO:0000313" key="8">
    <source>
        <dbReference type="EMBL" id="MBM3275534.1"/>
    </source>
</evidence>
<reference evidence="8 9" key="1">
    <citation type="submission" date="2019-03" db="EMBL/GenBank/DDBJ databases">
        <title>Lake Tanganyika Metagenome-Assembled Genomes (MAGs).</title>
        <authorList>
            <person name="Tran P."/>
        </authorList>
    </citation>
    <scope>NUCLEOTIDE SEQUENCE [LARGE SCALE GENOMIC DNA]</scope>
    <source>
        <strain evidence="8">K_DeepCast_65m_m2_236</strain>
    </source>
</reference>
<evidence type="ECO:0000256" key="7">
    <source>
        <dbReference type="SAM" id="Phobius"/>
    </source>
</evidence>
<protein>
    <submittedName>
        <fullName evidence="8">Glycosyltransferase</fullName>
    </submittedName>
</protein>
<dbReference type="PANTHER" id="PTHR48090:SF1">
    <property type="entry name" value="PROPHAGE BACTOPRENOL GLUCOSYL TRANSFERASE HOMOLOG"/>
    <property type="match status" value="1"/>
</dbReference>
<evidence type="ECO:0000256" key="1">
    <source>
        <dbReference type="ARBA" id="ARBA00004141"/>
    </source>
</evidence>
<dbReference type="EMBL" id="VGJX01000614">
    <property type="protein sequence ID" value="MBM3275534.1"/>
    <property type="molecule type" value="Genomic_DNA"/>
</dbReference>